<evidence type="ECO:0000259" key="3">
    <source>
        <dbReference type="Pfam" id="PF23357"/>
    </source>
</evidence>
<keyword evidence="1" id="KW-0472">Membrane</keyword>
<dbReference type="InterPro" id="IPR055396">
    <property type="entry name" value="DUF7088"/>
</dbReference>
<feature type="domain" description="DUF7088" evidence="3">
    <location>
        <begin position="47"/>
        <end position="149"/>
    </location>
</feature>
<name>A0A1G2ARL8_9BACT</name>
<dbReference type="STRING" id="1798540.A3B74_04835"/>
<proteinExistence type="predicted"/>
<reference evidence="4 5" key="1">
    <citation type="journal article" date="2016" name="Nat. Commun.">
        <title>Thousands of microbial genomes shed light on interconnected biogeochemical processes in an aquifer system.</title>
        <authorList>
            <person name="Anantharaman K."/>
            <person name="Brown C.T."/>
            <person name="Hug L.A."/>
            <person name="Sharon I."/>
            <person name="Castelle C.J."/>
            <person name="Probst A.J."/>
            <person name="Thomas B.C."/>
            <person name="Singh A."/>
            <person name="Wilkins M.J."/>
            <person name="Karaoz U."/>
            <person name="Brodie E.L."/>
            <person name="Williams K.H."/>
            <person name="Hubbard S.S."/>
            <person name="Banfield J.F."/>
        </authorList>
    </citation>
    <scope>NUCLEOTIDE SEQUENCE [LARGE SCALE GENOMIC DNA]</scope>
</reference>
<dbReference type="Pfam" id="PF09822">
    <property type="entry name" value="ABC_transp_aux"/>
    <property type="match status" value="1"/>
</dbReference>
<organism evidence="4 5">
    <name type="scientific">Candidatus Kerfeldbacteria bacterium RIFCSPHIGHO2_02_FULL_42_14</name>
    <dbReference type="NCBI Taxonomy" id="1798540"/>
    <lineage>
        <taxon>Bacteria</taxon>
        <taxon>Candidatus Kerfeldiibacteriota</taxon>
    </lineage>
</organism>
<keyword evidence="1" id="KW-1133">Transmembrane helix</keyword>
<dbReference type="InterPro" id="IPR019196">
    <property type="entry name" value="ABC_transp_unknown"/>
</dbReference>
<accession>A0A1G2ARL8</accession>
<evidence type="ECO:0000256" key="1">
    <source>
        <dbReference type="SAM" id="Phobius"/>
    </source>
</evidence>
<sequence length="541" mass="60034">MHFPSLTLSSRQKIHWYSQFHVLLIVALVIVLNILVQSFSIRLDLSEGKIFTLSQVTKETVRNLSDVVTVTAFFSDEFPPEYIAAKQRAEDILSEYAKLSSNIVVQTKDPKKDDAASQEAQSLGIPEIQFSLVKSDQFQVSTGYIGIALQYRDKSETIPVIQDPDSLEYDMTSALVKLTRTDVTEVAFTSGHGEIDTSELQDALVKNYMIRSVDLTSETLIDPGIDVLIIAGPRQAFTDRAQYVVDQFIMRGGKVLFFLDGVSVDPSLIAQNNATGLEALLTNYGVTVNHDLIVDPLSHETIGFQSGLFQIFQPYPLWPRILKDTLHATHPITASLESIVLGWASSMTLQNEKFSSETTFTTLAETSDQSWAQSEPFLLSPEALPQVPSDSQQHFIVAGHIKGKLTSFFRGKTLPQSSVSETPPTPQSLQSSETFLESTNNASVIVVTDSEMLSPLALQNFSGNFTFFANAVDVLAQDEAFIGLRSRSTTDRPLRPLPDRTKALYKYGNIFASVVLVLIMSAVVYFLRRRNDSKYIAKYGK</sequence>
<evidence type="ECO:0000259" key="2">
    <source>
        <dbReference type="Pfam" id="PF09822"/>
    </source>
</evidence>
<keyword evidence="1" id="KW-0812">Transmembrane</keyword>
<evidence type="ECO:0000313" key="5">
    <source>
        <dbReference type="Proteomes" id="UP000177165"/>
    </source>
</evidence>
<dbReference type="Pfam" id="PF23357">
    <property type="entry name" value="DUF7088"/>
    <property type="match status" value="1"/>
</dbReference>
<feature type="transmembrane region" description="Helical" evidence="1">
    <location>
        <begin position="507"/>
        <end position="527"/>
    </location>
</feature>
<gene>
    <name evidence="4" type="ORF">A3B74_04835</name>
</gene>
<dbReference type="AlphaFoldDB" id="A0A1G2ARL8"/>
<dbReference type="Proteomes" id="UP000177165">
    <property type="component" value="Unassembled WGS sequence"/>
</dbReference>
<dbReference type="EMBL" id="MHKB01000013">
    <property type="protein sequence ID" value="OGY78670.1"/>
    <property type="molecule type" value="Genomic_DNA"/>
</dbReference>
<protein>
    <submittedName>
        <fullName evidence="4">Uncharacterized protein</fullName>
    </submittedName>
</protein>
<feature type="domain" description="ABC-type uncharacterised transport system" evidence="2">
    <location>
        <begin position="185"/>
        <end position="470"/>
    </location>
</feature>
<evidence type="ECO:0000313" key="4">
    <source>
        <dbReference type="EMBL" id="OGY78670.1"/>
    </source>
</evidence>
<comment type="caution">
    <text evidence="4">The sequence shown here is derived from an EMBL/GenBank/DDBJ whole genome shotgun (WGS) entry which is preliminary data.</text>
</comment>
<feature type="transmembrane region" description="Helical" evidence="1">
    <location>
        <begin position="20"/>
        <end position="39"/>
    </location>
</feature>